<feature type="domain" description="N-acetyltransferase" evidence="1">
    <location>
        <begin position="14"/>
        <end position="156"/>
    </location>
</feature>
<dbReference type="GO" id="GO:0016747">
    <property type="term" value="F:acyltransferase activity, transferring groups other than amino-acyl groups"/>
    <property type="evidence" value="ECO:0007669"/>
    <property type="project" value="InterPro"/>
</dbReference>
<dbReference type="OrthoDB" id="9799092at2"/>
<dbReference type="InterPro" id="IPR016181">
    <property type="entry name" value="Acyl_CoA_acyltransferase"/>
</dbReference>
<sequence>MQVSCRLLGKNDSSAYKVLRLESLQLHPELYGASFKEQSELNKLYFQTLLEEESEQGAMIGAFIGEKLVGLCGLLSLEGGRSLEVVQMYVSQAFRGRSLGGIMLQRAKSVLDSRVENELTLTVYKLNTAAIELYQKSKFELVDQSEKEYRMSYQCSK</sequence>
<accession>A0A2T3J576</accession>
<dbReference type="EMBL" id="PYMH01000001">
    <property type="protein sequence ID" value="PSU36435.1"/>
    <property type="molecule type" value="Genomic_DNA"/>
</dbReference>
<protein>
    <submittedName>
        <fullName evidence="2">GNAT family N-acetyltransferase</fullName>
    </submittedName>
</protein>
<dbReference type="Proteomes" id="UP000241222">
    <property type="component" value="Unassembled WGS sequence"/>
</dbReference>
<dbReference type="AlphaFoldDB" id="A0A2T3J576"/>
<comment type="caution">
    <text evidence="2">The sequence shown here is derived from an EMBL/GenBank/DDBJ whole genome shotgun (WGS) entry which is preliminary data.</text>
</comment>
<evidence type="ECO:0000313" key="2">
    <source>
        <dbReference type="EMBL" id="PSU36435.1"/>
    </source>
</evidence>
<organism evidence="2 3">
    <name type="scientific">Photobacterium lutimaris</name>
    <dbReference type="NCBI Taxonomy" id="388278"/>
    <lineage>
        <taxon>Bacteria</taxon>
        <taxon>Pseudomonadati</taxon>
        <taxon>Pseudomonadota</taxon>
        <taxon>Gammaproteobacteria</taxon>
        <taxon>Vibrionales</taxon>
        <taxon>Vibrionaceae</taxon>
        <taxon>Photobacterium</taxon>
    </lineage>
</organism>
<proteinExistence type="predicted"/>
<dbReference type="SUPFAM" id="SSF55729">
    <property type="entry name" value="Acyl-CoA N-acyltransferases (Nat)"/>
    <property type="match status" value="1"/>
</dbReference>
<evidence type="ECO:0000259" key="1">
    <source>
        <dbReference type="PROSITE" id="PS51186"/>
    </source>
</evidence>
<keyword evidence="2" id="KW-0808">Transferase</keyword>
<gene>
    <name evidence="2" type="ORF">C9I99_05440</name>
</gene>
<name>A0A2T3J576_9GAMM</name>
<reference evidence="2 3" key="1">
    <citation type="submission" date="2018-03" db="EMBL/GenBank/DDBJ databases">
        <title>Whole genome sequencing of Histamine producing bacteria.</title>
        <authorList>
            <person name="Butler K."/>
        </authorList>
    </citation>
    <scope>NUCLEOTIDE SEQUENCE [LARGE SCALE GENOMIC DNA]</scope>
    <source>
        <strain evidence="2 3">JCM 13586</strain>
    </source>
</reference>
<dbReference type="PROSITE" id="PS51186">
    <property type="entry name" value="GNAT"/>
    <property type="match status" value="1"/>
</dbReference>
<dbReference type="InterPro" id="IPR000182">
    <property type="entry name" value="GNAT_dom"/>
</dbReference>
<dbReference type="CDD" id="cd04301">
    <property type="entry name" value="NAT_SF"/>
    <property type="match status" value="1"/>
</dbReference>
<dbReference type="RefSeq" id="WP_107347789.1">
    <property type="nucleotide sequence ID" value="NZ_PYMH01000001.1"/>
</dbReference>
<dbReference type="Gene3D" id="3.40.630.30">
    <property type="match status" value="1"/>
</dbReference>
<keyword evidence="3" id="KW-1185">Reference proteome</keyword>
<dbReference type="Pfam" id="PF00583">
    <property type="entry name" value="Acetyltransf_1"/>
    <property type="match status" value="1"/>
</dbReference>
<evidence type="ECO:0000313" key="3">
    <source>
        <dbReference type="Proteomes" id="UP000241222"/>
    </source>
</evidence>